<keyword evidence="7" id="KW-1185">Reference proteome</keyword>
<organism evidence="6 7">
    <name type="scientific">Sphaerospermopsis reniformis</name>
    <dbReference type="NCBI Taxonomy" id="531300"/>
    <lineage>
        <taxon>Bacteria</taxon>
        <taxon>Bacillati</taxon>
        <taxon>Cyanobacteriota</taxon>
        <taxon>Cyanophyceae</taxon>
        <taxon>Nostocales</taxon>
        <taxon>Aphanizomenonaceae</taxon>
        <taxon>Sphaerospermopsis</taxon>
    </lineage>
</organism>
<dbReference type="GO" id="GO:1990281">
    <property type="term" value="C:efflux pump complex"/>
    <property type="evidence" value="ECO:0007669"/>
    <property type="project" value="TreeGrafter"/>
</dbReference>
<keyword evidence="3" id="KW-0472">Membrane</keyword>
<dbReference type="Gene3D" id="2.40.30.170">
    <property type="match status" value="1"/>
</dbReference>
<dbReference type="SUPFAM" id="SSF51230">
    <property type="entry name" value="Single hybrid motif"/>
    <property type="match status" value="1"/>
</dbReference>
<evidence type="ECO:0000259" key="5">
    <source>
        <dbReference type="Pfam" id="PF25973"/>
    </source>
</evidence>
<evidence type="ECO:0000313" key="6">
    <source>
        <dbReference type="EMBL" id="GCL35399.1"/>
    </source>
</evidence>
<keyword evidence="3" id="KW-0812">Transmembrane</keyword>
<reference evidence="7" key="1">
    <citation type="submission" date="2019-02" db="EMBL/GenBank/DDBJ databases">
        <title>Draft genome sequence of Sphaerospermopsis reniformis NIES-1949.</title>
        <authorList>
            <person name="Yamaguchi H."/>
            <person name="Suzuki S."/>
            <person name="Kawachi M."/>
        </authorList>
    </citation>
    <scope>NUCLEOTIDE SEQUENCE [LARGE SCALE GENOMIC DNA]</scope>
    <source>
        <strain evidence="7">NIES-1949</strain>
    </source>
</reference>
<sequence length="506" mass="57353">MKNLKLPPGFKLLTISAGLTIITFTGWLIFAFFIKTNTQTIPVRMVTVTQDTVEDKITGESCILKLDNQRNIKSPITGTVEQVLVKLGDNVKKGQTLIRLRDTESQIKLQEFASDLKDKQLQLQDKQSSFKKAYNKLLETQQEYRNIQNTYINDINRKKDEKVREIQKRQLEVTKKQQSLTTQENNLKEAKVKLEENKQLFAKGFISETELKEQEKKVAQTETDVINAKDELSLSNLDLEQQKLELQSFWQDVRNNKSEPQQKLKEAKSKIEQAQQELNQAKLAVDQTLREIDKLKIQRQKIVEELRKTVITSPMDGVILNLQAKVGDVIESKGDILLIGDPSQQVVELKLSPLDATKVKLRQQAEVSIVGFQSQKLTGKVQQISLLAGDSQNNNQGTDNVKVTAIVRLDQINRNIVPGTLVTVALIISQRNNVVVIPSEVIQQNDSETFVWMRDKQGKAFKRIIKTGLQGLENIEVKSGLKPGDEVLIPSLETPLNEGDHVMIKM</sequence>
<dbReference type="GO" id="GO:0015562">
    <property type="term" value="F:efflux transmembrane transporter activity"/>
    <property type="evidence" value="ECO:0007669"/>
    <property type="project" value="TreeGrafter"/>
</dbReference>
<protein>
    <submittedName>
        <fullName evidence="6">Uncharacterized protein</fullName>
    </submittedName>
</protein>
<keyword evidence="2" id="KW-0175">Coiled coil</keyword>
<dbReference type="InterPro" id="IPR011053">
    <property type="entry name" value="Single_hybrid_motif"/>
</dbReference>
<dbReference type="Pfam" id="PF25973">
    <property type="entry name" value="BSH_CzcB"/>
    <property type="match status" value="1"/>
</dbReference>
<feature type="domain" description="Multidrug resistance protein MdtA-like C-terminal permuted SH3" evidence="4">
    <location>
        <begin position="433"/>
        <end position="490"/>
    </location>
</feature>
<keyword evidence="3" id="KW-1133">Transmembrane helix</keyword>
<proteinExistence type="inferred from homology"/>
<dbReference type="PANTHER" id="PTHR30469">
    <property type="entry name" value="MULTIDRUG RESISTANCE PROTEIN MDTA"/>
    <property type="match status" value="1"/>
</dbReference>
<evidence type="ECO:0000313" key="7">
    <source>
        <dbReference type="Proteomes" id="UP000300142"/>
    </source>
</evidence>
<dbReference type="Gene3D" id="2.40.50.100">
    <property type="match status" value="1"/>
</dbReference>
<dbReference type="NCBIfam" id="TIGR01730">
    <property type="entry name" value="RND_mfp"/>
    <property type="match status" value="1"/>
</dbReference>
<gene>
    <name evidence="6" type="ORF">SR1949_04930</name>
</gene>
<dbReference type="InterPro" id="IPR006143">
    <property type="entry name" value="RND_pump_MFP"/>
</dbReference>
<comment type="caution">
    <text evidence="6">The sequence shown here is derived from an EMBL/GenBank/DDBJ whole genome shotgun (WGS) entry which is preliminary data.</text>
</comment>
<dbReference type="EMBL" id="BJCE01000009">
    <property type="protein sequence ID" value="GCL35399.1"/>
    <property type="molecule type" value="Genomic_DNA"/>
</dbReference>
<dbReference type="Gene3D" id="2.40.420.20">
    <property type="match status" value="1"/>
</dbReference>
<dbReference type="PRINTS" id="PR01490">
    <property type="entry name" value="RTXTOXIND"/>
</dbReference>
<dbReference type="Gene3D" id="1.10.287.470">
    <property type="entry name" value="Helix hairpin bin"/>
    <property type="match status" value="1"/>
</dbReference>
<dbReference type="AlphaFoldDB" id="A0A479ZRR7"/>
<evidence type="ECO:0000256" key="2">
    <source>
        <dbReference type="SAM" id="Coils"/>
    </source>
</evidence>
<evidence type="ECO:0000259" key="4">
    <source>
        <dbReference type="Pfam" id="PF25967"/>
    </source>
</evidence>
<accession>A0A479ZRR7</accession>
<dbReference type="Pfam" id="PF25967">
    <property type="entry name" value="RND-MFP_C"/>
    <property type="match status" value="1"/>
</dbReference>
<name>A0A479ZRR7_9CYAN</name>
<dbReference type="InterPro" id="IPR058627">
    <property type="entry name" value="MdtA-like_C"/>
</dbReference>
<comment type="similarity">
    <text evidence="1">Belongs to the membrane fusion protein (MFP) (TC 8.A.1) family.</text>
</comment>
<feature type="coiled-coil region" evidence="2">
    <location>
        <begin position="130"/>
        <end position="231"/>
    </location>
</feature>
<dbReference type="Proteomes" id="UP000300142">
    <property type="component" value="Unassembled WGS sequence"/>
</dbReference>
<dbReference type="InterPro" id="IPR058647">
    <property type="entry name" value="BSH_CzcB-like"/>
</dbReference>
<feature type="coiled-coil region" evidence="2">
    <location>
        <begin position="257"/>
        <end position="305"/>
    </location>
</feature>
<evidence type="ECO:0000256" key="3">
    <source>
        <dbReference type="SAM" id="Phobius"/>
    </source>
</evidence>
<feature type="transmembrane region" description="Helical" evidence="3">
    <location>
        <begin position="12"/>
        <end position="34"/>
    </location>
</feature>
<evidence type="ECO:0000256" key="1">
    <source>
        <dbReference type="ARBA" id="ARBA00009477"/>
    </source>
</evidence>
<feature type="domain" description="CzcB-like barrel-sandwich hybrid" evidence="5">
    <location>
        <begin position="71"/>
        <end position="341"/>
    </location>
</feature>
<dbReference type="RefSeq" id="WP_137666255.1">
    <property type="nucleotide sequence ID" value="NZ_BJCE01000009.1"/>
</dbReference>